<protein>
    <submittedName>
        <fullName evidence="1">Uncharacterized protein</fullName>
    </submittedName>
</protein>
<keyword evidence="2" id="KW-1185">Reference proteome</keyword>
<proteinExistence type="predicted"/>
<comment type="caution">
    <text evidence="1">The sequence shown here is derived from an EMBL/GenBank/DDBJ whole genome shotgun (WGS) entry which is preliminary data.</text>
</comment>
<dbReference type="AlphaFoldDB" id="A0A8T9BA35"/>
<organism evidence="1 2">
    <name type="scientific">Lachnellula arida</name>
    <dbReference type="NCBI Taxonomy" id="1316785"/>
    <lineage>
        <taxon>Eukaryota</taxon>
        <taxon>Fungi</taxon>
        <taxon>Dikarya</taxon>
        <taxon>Ascomycota</taxon>
        <taxon>Pezizomycotina</taxon>
        <taxon>Leotiomycetes</taxon>
        <taxon>Helotiales</taxon>
        <taxon>Lachnaceae</taxon>
        <taxon>Lachnellula</taxon>
    </lineage>
</organism>
<dbReference type="OrthoDB" id="3794541at2759"/>
<dbReference type="EMBL" id="QGMF01000316">
    <property type="protein sequence ID" value="TVY16870.1"/>
    <property type="molecule type" value="Genomic_DNA"/>
</dbReference>
<dbReference type="Proteomes" id="UP000469559">
    <property type="component" value="Unassembled WGS sequence"/>
</dbReference>
<name>A0A8T9BA35_9HELO</name>
<gene>
    <name evidence="1" type="ORF">LARI1_G008777</name>
</gene>
<accession>A0A8T9BA35</accession>
<evidence type="ECO:0000313" key="2">
    <source>
        <dbReference type="Proteomes" id="UP000469559"/>
    </source>
</evidence>
<sequence length="373" mass="42302">MAQAYPPLDTRPDAWKHYAYPSPGELDTFNQNQTAHAWRWSASSGRGSGSLFISSLIQKLTKGLPDPATTAQTETYFEFERTLFQTLHDNNREAWKLTPLFKAQEGERGLEFQAKAGVPLDSLEKRWEKLFEYPKDSMLHVGDIHNKDPNVPQALRDEFLRFYGSFCNDTSGHKLVPPLRGQVERLSALYFGSYPGSDTSVNNLGVHMLLRFQLIKEPLNETLLRDALAQLSHRIGLMDAAQSYVESLGIGRPNNLSIYEMDAEDFICKMVRGPGNEKYRNISNYLYKKTLRTLFPLTASRHPFLPFAKGSNYLVIAIYLTDVGMEEWKTRVATLTKTVERELEETMDFVKDIPAVKHIGSPTKQEAGVCGEI</sequence>
<reference evidence="1 2" key="1">
    <citation type="submission" date="2018-05" db="EMBL/GenBank/DDBJ databases">
        <title>Whole genome sequencing for identification of molecular markers to develop diagnostic detection tools for the regulated plant pathogen Lachnellula willkommii.</title>
        <authorList>
            <person name="Giroux E."/>
            <person name="Bilodeau G."/>
        </authorList>
    </citation>
    <scope>NUCLEOTIDE SEQUENCE [LARGE SCALE GENOMIC DNA]</scope>
    <source>
        <strain evidence="1 2">CBS 203.66</strain>
    </source>
</reference>
<evidence type="ECO:0000313" key="1">
    <source>
        <dbReference type="EMBL" id="TVY16870.1"/>
    </source>
</evidence>